<keyword evidence="3" id="KW-0949">S-adenosyl-L-methionine</keyword>
<gene>
    <name evidence="5" type="ORF">FHW16_002346</name>
</gene>
<evidence type="ECO:0000259" key="4">
    <source>
        <dbReference type="Pfam" id="PF13649"/>
    </source>
</evidence>
<dbReference type="InterPro" id="IPR041698">
    <property type="entry name" value="Methyltransf_25"/>
</dbReference>
<dbReference type="GO" id="GO:0032259">
    <property type="term" value="P:methylation"/>
    <property type="evidence" value="ECO:0007669"/>
    <property type="project" value="UniProtKB-KW"/>
</dbReference>
<feature type="domain" description="Methyltransferase" evidence="4">
    <location>
        <begin position="44"/>
        <end position="132"/>
    </location>
</feature>
<organism evidence="5 6">
    <name type="scientific">Phyllobacterium myrsinacearum</name>
    <dbReference type="NCBI Taxonomy" id="28101"/>
    <lineage>
        <taxon>Bacteria</taxon>
        <taxon>Pseudomonadati</taxon>
        <taxon>Pseudomonadota</taxon>
        <taxon>Alphaproteobacteria</taxon>
        <taxon>Hyphomicrobiales</taxon>
        <taxon>Phyllobacteriaceae</taxon>
        <taxon>Phyllobacterium</taxon>
    </lineage>
</organism>
<keyword evidence="1 5" id="KW-0489">Methyltransferase</keyword>
<accession>A0A839EMB4</accession>
<dbReference type="PROSITE" id="PS50007">
    <property type="entry name" value="PIPLC_X_DOMAIN"/>
    <property type="match status" value="1"/>
</dbReference>
<dbReference type="CDD" id="cd02440">
    <property type="entry name" value="AdoMet_MTases"/>
    <property type="match status" value="1"/>
</dbReference>
<evidence type="ECO:0000256" key="1">
    <source>
        <dbReference type="ARBA" id="ARBA00022603"/>
    </source>
</evidence>
<sequence length="199" mass="22222">MTANDPETLAFYADEAVRYANRSQARSFDHLDAYLALLSPGSRILELGCGGGDDTTHMLAHGFDVVPTDGSPEIAAEAQKRLGIPVNVLQFQDIADENAYDGVWASACLLHVPRTALPDIISRVHRALRPGGRFFASFKAGTAEGRDRFGRYFNYPSPEWLRETYREERWHDIDIAARMGGGYDNEPTQWLHVIATKPR</sequence>
<comment type="caution">
    <text evidence="5">The sequence shown here is derived from an EMBL/GenBank/DDBJ whole genome shotgun (WGS) entry which is preliminary data.</text>
</comment>
<dbReference type="AlphaFoldDB" id="A0A839EMB4"/>
<dbReference type="EMBL" id="JACGXN010000002">
    <property type="protein sequence ID" value="MBA8878634.1"/>
    <property type="molecule type" value="Genomic_DNA"/>
</dbReference>
<dbReference type="SUPFAM" id="SSF53335">
    <property type="entry name" value="S-adenosyl-L-methionine-dependent methyltransferases"/>
    <property type="match status" value="1"/>
</dbReference>
<evidence type="ECO:0000256" key="3">
    <source>
        <dbReference type="ARBA" id="ARBA00022691"/>
    </source>
</evidence>
<name>A0A839EMB4_9HYPH</name>
<dbReference type="GO" id="GO:0008168">
    <property type="term" value="F:methyltransferase activity"/>
    <property type="evidence" value="ECO:0007669"/>
    <property type="project" value="UniProtKB-KW"/>
</dbReference>
<dbReference type="InterPro" id="IPR029063">
    <property type="entry name" value="SAM-dependent_MTases_sf"/>
</dbReference>
<dbReference type="Proteomes" id="UP000549052">
    <property type="component" value="Unassembled WGS sequence"/>
</dbReference>
<dbReference type="Pfam" id="PF13649">
    <property type="entry name" value="Methyltransf_25"/>
    <property type="match status" value="1"/>
</dbReference>
<evidence type="ECO:0000313" key="6">
    <source>
        <dbReference type="Proteomes" id="UP000549052"/>
    </source>
</evidence>
<keyword evidence="6" id="KW-1185">Reference proteome</keyword>
<evidence type="ECO:0000256" key="2">
    <source>
        <dbReference type="ARBA" id="ARBA00022679"/>
    </source>
</evidence>
<dbReference type="PANTHER" id="PTHR43464:SF19">
    <property type="entry name" value="UBIQUINONE BIOSYNTHESIS O-METHYLTRANSFERASE, MITOCHONDRIAL"/>
    <property type="match status" value="1"/>
</dbReference>
<keyword evidence="2 5" id="KW-0808">Transferase</keyword>
<proteinExistence type="predicted"/>
<reference evidence="5 6" key="1">
    <citation type="submission" date="2020-07" db="EMBL/GenBank/DDBJ databases">
        <title>Genomic Encyclopedia of Type Strains, Phase IV (KMG-V): Genome sequencing to study the core and pangenomes of soil and plant-associated prokaryotes.</title>
        <authorList>
            <person name="Whitman W."/>
        </authorList>
    </citation>
    <scope>NUCLEOTIDE SEQUENCE [LARGE SCALE GENOMIC DNA]</scope>
    <source>
        <strain evidence="5 6">AN3</strain>
    </source>
</reference>
<dbReference type="RefSeq" id="WP_182549300.1">
    <property type="nucleotide sequence ID" value="NZ_JACGXN010000002.1"/>
</dbReference>
<evidence type="ECO:0000313" key="5">
    <source>
        <dbReference type="EMBL" id="MBA8878634.1"/>
    </source>
</evidence>
<dbReference type="PANTHER" id="PTHR43464">
    <property type="entry name" value="METHYLTRANSFERASE"/>
    <property type="match status" value="1"/>
</dbReference>
<dbReference type="Gene3D" id="3.40.50.150">
    <property type="entry name" value="Vaccinia Virus protein VP39"/>
    <property type="match status" value="1"/>
</dbReference>
<protein>
    <submittedName>
        <fullName evidence="5">Cyclopropane fatty-acyl-phospholipid synthase-like methyltransferase</fullName>
    </submittedName>
</protein>